<reference evidence="1" key="1">
    <citation type="submission" date="2024-09" db="EMBL/GenBank/DDBJ databases">
        <authorList>
            <person name="Liu J."/>
        </authorList>
    </citation>
    <scope>NUCLEOTIDE SEQUENCE</scope>
    <source>
        <strain evidence="1">NBU2967</strain>
    </source>
</reference>
<keyword evidence="2" id="KW-1185">Reference proteome</keyword>
<protein>
    <submittedName>
        <fullName evidence="1">LytR/AlgR family response regulator transcription factor</fullName>
    </submittedName>
</protein>
<dbReference type="Proteomes" id="UP001595191">
    <property type="component" value="Unassembled WGS sequence"/>
</dbReference>
<proteinExistence type="predicted"/>
<comment type="caution">
    <text evidence="1">The sequence shown here is derived from an EMBL/GenBank/DDBJ whole genome shotgun (WGS) entry which is preliminary data.</text>
</comment>
<sequence length="230" mass="26668">MTLKTIVVDDSSVQREAVVKQVNDHPNLQLIGEFHNGINARKIVMENDTDLIFLDVEMPVLDGFQLLESLDHLPQIIIITGNPKHALQAFDYNVTDYLLKPINKDRFNEAIKRAVTNHKFNQKIATEGEFIYVNSNLKKIKVFLKDINWIEGFGDYVKIMTDTENILVLSTMKKFVTKLPEDKFLRTHKSYIVNLEKVDKFNTTIVEIKGRQLPLSRHKKDRLEEALVNY</sequence>
<gene>
    <name evidence="1" type="ORF">ACEZ3G_12905</name>
</gene>
<organism evidence="1 2">
    <name type="scientific">Meishania litoralis</name>
    <dbReference type="NCBI Taxonomy" id="3434685"/>
    <lineage>
        <taxon>Bacteria</taxon>
        <taxon>Pseudomonadati</taxon>
        <taxon>Bacteroidota</taxon>
        <taxon>Flavobacteriia</taxon>
        <taxon>Flavobacteriales</taxon>
        <taxon>Flavobacteriaceae</taxon>
        <taxon>Meishania</taxon>
    </lineage>
</organism>
<name>A0ACC7LLB2_9FLAO</name>
<evidence type="ECO:0000313" key="1">
    <source>
        <dbReference type="EMBL" id="MFH6604384.1"/>
    </source>
</evidence>
<dbReference type="EMBL" id="JBHFPV010000002">
    <property type="protein sequence ID" value="MFH6604384.1"/>
    <property type="molecule type" value="Genomic_DNA"/>
</dbReference>
<accession>A0ACC7LLB2</accession>
<evidence type="ECO:0000313" key="2">
    <source>
        <dbReference type="Proteomes" id="UP001595191"/>
    </source>
</evidence>